<sequence length="403" mass="44973">MTDSAPSSSPKSESSNSSEQQPTGQPKNQQQEPTQSPSTVPSADIVDRRDLITKARVFLNSPQIQYQDPTAKRRFLVEKGLREDEIEGLLREQAYAPVIPPRTYPQAPPSNLPTLLLGLARLFSWLGMGSVALIFVYYRFLLPKITRTAQARHSLRTHHISLMQKLTASLASLKEAQTQSLAELPRHDPYHERPQFAKCRTLSQVLKTLGDGEPDYSQIPPVTLLRCAISELAKGKTGDEALPSTEEVFLILEGKIPWLASPEAYDFKKKVYDTLLECPRFVEVNRKDRGDDTPAALKWKYEAPPPVEPSPLVQSLSRLESAVPKQQEPRSSVFQHTLETLTEITGYISSQVYVPYRPPPGGLGFSGSYGLSPAEEALKKEIRALKGLALNRYAICRAHRGDY</sequence>
<name>D6RMH8_COPC7</name>
<dbReference type="eggNOG" id="ENOG502SM68">
    <property type="taxonomic scope" value="Eukaryota"/>
</dbReference>
<dbReference type="Pfam" id="PF04695">
    <property type="entry name" value="Pex14_N"/>
    <property type="match status" value="1"/>
</dbReference>
<feature type="domain" description="Peroxisome membrane anchor protein Pex14p N-terminal" evidence="3">
    <location>
        <begin position="47"/>
        <end position="92"/>
    </location>
</feature>
<dbReference type="InterPro" id="IPR006785">
    <property type="entry name" value="Pex14_N"/>
</dbReference>
<evidence type="ECO:0000259" key="3">
    <source>
        <dbReference type="Pfam" id="PF04695"/>
    </source>
</evidence>
<feature type="compositionally biased region" description="Low complexity" evidence="1">
    <location>
        <begin position="1"/>
        <end position="31"/>
    </location>
</feature>
<evidence type="ECO:0000256" key="1">
    <source>
        <dbReference type="SAM" id="MobiDB-lite"/>
    </source>
</evidence>
<comment type="caution">
    <text evidence="4">The sequence shown here is derived from an EMBL/GenBank/DDBJ whole genome shotgun (WGS) entry which is preliminary data.</text>
</comment>
<dbReference type="AlphaFoldDB" id="D6RMH8"/>
<reference evidence="4 5" key="1">
    <citation type="journal article" date="2010" name="Proc. Natl. Acad. Sci. U.S.A.">
        <title>Insights into evolution of multicellular fungi from the assembled chromosomes of the mushroom Coprinopsis cinerea (Coprinus cinereus).</title>
        <authorList>
            <person name="Stajich J.E."/>
            <person name="Wilke S.K."/>
            <person name="Ahren D."/>
            <person name="Au C.H."/>
            <person name="Birren B.W."/>
            <person name="Borodovsky M."/>
            <person name="Burns C."/>
            <person name="Canback B."/>
            <person name="Casselton L.A."/>
            <person name="Cheng C.K."/>
            <person name="Deng J."/>
            <person name="Dietrich F.S."/>
            <person name="Fargo D.C."/>
            <person name="Farman M.L."/>
            <person name="Gathman A.C."/>
            <person name="Goldberg J."/>
            <person name="Guigo R."/>
            <person name="Hoegger P.J."/>
            <person name="Hooker J.B."/>
            <person name="Huggins A."/>
            <person name="James T.Y."/>
            <person name="Kamada T."/>
            <person name="Kilaru S."/>
            <person name="Kodira C."/>
            <person name="Kues U."/>
            <person name="Kupfer D."/>
            <person name="Kwan H.S."/>
            <person name="Lomsadze A."/>
            <person name="Li W."/>
            <person name="Lilly W.W."/>
            <person name="Ma L.J."/>
            <person name="Mackey A.J."/>
            <person name="Manning G."/>
            <person name="Martin F."/>
            <person name="Muraguchi H."/>
            <person name="Natvig D.O."/>
            <person name="Palmerini H."/>
            <person name="Ramesh M.A."/>
            <person name="Rehmeyer C.J."/>
            <person name="Roe B.A."/>
            <person name="Shenoy N."/>
            <person name="Stanke M."/>
            <person name="Ter-Hovhannisyan V."/>
            <person name="Tunlid A."/>
            <person name="Velagapudi R."/>
            <person name="Vision T.J."/>
            <person name="Zeng Q."/>
            <person name="Zolan M.E."/>
            <person name="Pukkila P.J."/>
        </authorList>
    </citation>
    <scope>NUCLEOTIDE SEQUENCE [LARGE SCALE GENOMIC DNA]</scope>
    <source>
        <strain evidence="5">Okayama-7 / 130 / ATCC MYA-4618 / FGSC 9003</strain>
    </source>
</reference>
<evidence type="ECO:0000313" key="5">
    <source>
        <dbReference type="Proteomes" id="UP000001861"/>
    </source>
</evidence>
<keyword evidence="2" id="KW-1133">Transmembrane helix</keyword>
<keyword evidence="2" id="KW-0472">Membrane</keyword>
<keyword evidence="2" id="KW-0812">Transmembrane</keyword>
<dbReference type="Proteomes" id="UP000001861">
    <property type="component" value="Unassembled WGS sequence"/>
</dbReference>
<proteinExistence type="predicted"/>
<protein>
    <recommendedName>
        <fullName evidence="3">Peroxisome membrane anchor protein Pex14p N-terminal domain-containing protein</fullName>
    </recommendedName>
</protein>
<dbReference type="STRING" id="240176.D6RMH8"/>
<dbReference type="InParanoid" id="D6RMH8"/>
<dbReference type="GeneID" id="9380014"/>
<feature type="transmembrane region" description="Helical" evidence="2">
    <location>
        <begin position="122"/>
        <end position="142"/>
    </location>
</feature>
<dbReference type="Gene3D" id="1.10.10.10">
    <property type="entry name" value="Winged helix-like DNA-binding domain superfamily/Winged helix DNA-binding domain"/>
    <property type="match status" value="1"/>
</dbReference>
<dbReference type="OrthoDB" id="441517at2759"/>
<dbReference type="OMA" id="FRFIYPR"/>
<evidence type="ECO:0000313" key="4">
    <source>
        <dbReference type="EMBL" id="EFI27679.1"/>
    </source>
</evidence>
<organism evidence="4 5">
    <name type="scientific">Coprinopsis cinerea (strain Okayama-7 / 130 / ATCC MYA-4618 / FGSC 9003)</name>
    <name type="common">Inky cap fungus</name>
    <name type="synonym">Hormographiella aspergillata</name>
    <dbReference type="NCBI Taxonomy" id="240176"/>
    <lineage>
        <taxon>Eukaryota</taxon>
        <taxon>Fungi</taxon>
        <taxon>Dikarya</taxon>
        <taxon>Basidiomycota</taxon>
        <taxon>Agaricomycotina</taxon>
        <taxon>Agaricomycetes</taxon>
        <taxon>Agaricomycetidae</taxon>
        <taxon>Agaricales</taxon>
        <taxon>Agaricineae</taxon>
        <taxon>Psathyrellaceae</taxon>
        <taxon>Coprinopsis</taxon>
    </lineage>
</organism>
<dbReference type="InterPro" id="IPR036388">
    <property type="entry name" value="WH-like_DNA-bd_sf"/>
</dbReference>
<dbReference type="VEuPathDB" id="FungiDB:CC1G_14604"/>
<dbReference type="RefSeq" id="XP_002911173.1">
    <property type="nucleotide sequence ID" value="XM_002911127.1"/>
</dbReference>
<gene>
    <name evidence="4" type="ORF">CC1G_14604</name>
</gene>
<evidence type="ECO:0000256" key="2">
    <source>
        <dbReference type="SAM" id="Phobius"/>
    </source>
</evidence>
<feature type="region of interest" description="Disordered" evidence="1">
    <location>
        <begin position="1"/>
        <end position="45"/>
    </location>
</feature>
<keyword evidence="5" id="KW-1185">Reference proteome</keyword>
<dbReference type="KEGG" id="cci:CC1G_14604"/>
<dbReference type="EMBL" id="AACS02000005">
    <property type="protein sequence ID" value="EFI27679.1"/>
    <property type="molecule type" value="Genomic_DNA"/>
</dbReference>
<feature type="compositionally biased region" description="Polar residues" evidence="1">
    <location>
        <begin position="32"/>
        <end position="41"/>
    </location>
</feature>
<accession>D6RMH8</accession>
<dbReference type="HOGENOM" id="CLU_058471_0_0_1"/>